<dbReference type="InterPro" id="IPR036873">
    <property type="entry name" value="Rhodanese-like_dom_sf"/>
</dbReference>
<dbReference type="EMBL" id="FPHH01000010">
    <property type="protein sequence ID" value="SFV51367.1"/>
    <property type="molecule type" value="Genomic_DNA"/>
</dbReference>
<name>A0A1W1BCZ8_9ZZZZ</name>
<protein>
    <recommendedName>
        <fullName evidence="1">Rhodanese domain-containing protein</fullName>
    </recommendedName>
</protein>
<dbReference type="CDD" id="cd00158">
    <property type="entry name" value="RHOD"/>
    <property type="match status" value="1"/>
</dbReference>
<dbReference type="InterPro" id="IPR001763">
    <property type="entry name" value="Rhodanese-like_dom"/>
</dbReference>
<dbReference type="PANTHER" id="PTHR44086">
    <property type="entry name" value="THIOSULFATE SULFURTRANSFERASE RDL2, MITOCHONDRIAL-RELATED"/>
    <property type="match status" value="1"/>
</dbReference>
<dbReference type="PANTHER" id="PTHR44086:SF10">
    <property type="entry name" value="THIOSULFATE SULFURTRANSFERASE_RHODANESE-LIKE DOMAIN-CONTAINING PROTEIN 3"/>
    <property type="match status" value="1"/>
</dbReference>
<organism evidence="2">
    <name type="scientific">hydrothermal vent metagenome</name>
    <dbReference type="NCBI Taxonomy" id="652676"/>
    <lineage>
        <taxon>unclassified sequences</taxon>
        <taxon>metagenomes</taxon>
        <taxon>ecological metagenomes</taxon>
    </lineage>
</organism>
<dbReference type="SUPFAM" id="SSF52821">
    <property type="entry name" value="Rhodanese/Cell cycle control phosphatase"/>
    <property type="match status" value="1"/>
</dbReference>
<evidence type="ECO:0000259" key="1">
    <source>
        <dbReference type="PROSITE" id="PS50206"/>
    </source>
</evidence>
<dbReference type="GO" id="GO:0004792">
    <property type="term" value="F:thiosulfate-cyanide sulfurtransferase activity"/>
    <property type="evidence" value="ECO:0007669"/>
    <property type="project" value="TreeGrafter"/>
</dbReference>
<reference evidence="2" key="1">
    <citation type="submission" date="2016-10" db="EMBL/GenBank/DDBJ databases">
        <authorList>
            <person name="de Groot N.N."/>
        </authorList>
    </citation>
    <scope>NUCLEOTIDE SEQUENCE</scope>
</reference>
<dbReference type="Gene3D" id="3.40.250.10">
    <property type="entry name" value="Rhodanese-like domain"/>
    <property type="match status" value="1"/>
</dbReference>
<proteinExistence type="predicted"/>
<dbReference type="SMART" id="SM00450">
    <property type="entry name" value="RHOD"/>
    <property type="match status" value="1"/>
</dbReference>
<gene>
    <name evidence="2" type="ORF">MNB_SM-5-1115</name>
</gene>
<dbReference type="AlphaFoldDB" id="A0A1W1BCZ8"/>
<sequence>MKLLNIIITTTILASGSVASEFIPYKKMAGKLLQENKKNGLFATTAEVKKALHSKDTLVVDVRTHQEWDAAHIKGSVRVGRQVPEMAIANFALNLDNKFIKNKLIVVCNTAHRASIEAIIFRKMGFKQVKVYPIDKWIDKCNPIFTKYSEQKYKEGTNHKFGAFYPEKCYTKK</sequence>
<accession>A0A1W1BCZ8</accession>
<dbReference type="PROSITE" id="PS50206">
    <property type="entry name" value="RHODANESE_3"/>
    <property type="match status" value="1"/>
</dbReference>
<feature type="domain" description="Rhodanese" evidence="1">
    <location>
        <begin position="53"/>
        <end position="146"/>
    </location>
</feature>
<evidence type="ECO:0000313" key="2">
    <source>
        <dbReference type="EMBL" id="SFV51367.1"/>
    </source>
</evidence>
<dbReference type="Pfam" id="PF00581">
    <property type="entry name" value="Rhodanese"/>
    <property type="match status" value="1"/>
</dbReference>